<feature type="transmembrane region" description="Helical" evidence="1">
    <location>
        <begin position="53"/>
        <end position="75"/>
    </location>
</feature>
<keyword evidence="1" id="KW-1133">Transmembrane helix</keyword>
<evidence type="ECO:0000313" key="3">
    <source>
        <dbReference type="Proteomes" id="UP001431221"/>
    </source>
</evidence>
<dbReference type="Proteomes" id="UP001431221">
    <property type="component" value="Unassembled WGS sequence"/>
</dbReference>
<comment type="caution">
    <text evidence="2">The sequence shown here is derived from an EMBL/GenBank/DDBJ whole genome shotgun (WGS) entry which is preliminary data.</text>
</comment>
<evidence type="ECO:0000256" key="1">
    <source>
        <dbReference type="SAM" id="Phobius"/>
    </source>
</evidence>
<dbReference type="RefSeq" id="WP_248151367.1">
    <property type="nucleotide sequence ID" value="NZ_JALNMJ010000002.1"/>
</dbReference>
<proteinExistence type="predicted"/>
<gene>
    <name evidence="2" type="ORF">M0H32_04755</name>
</gene>
<sequence length="77" mass="8709">MPDFSWPEFAVAVVVLLVFAAILLAPLLSNYSEYRRRRAPYDGFKGHSGPMRILMVVVGIVGFFGWLFMTFAMNFSS</sequence>
<name>A0ABT0GPU0_9HYPH</name>
<dbReference type="EMBL" id="JALNMJ010000002">
    <property type="protein sequence ID" value="MCK7611461.1"/>
    <property type="molecule type" value="Genomic_DNA"/>
</dbReference>
<keyword evidence="3" id="KW-1185">Reference proteome</keyword>
<reference evidence="2" key="1">
    <citation type="submission" date="2022-04" db="EMBL/GenBank/DDBJ databases">
        <title>Roseibium sp. CAU 1639 isolated from mud.</title>
        <authorList>
            <person name="Kim W."/>
        </authorList>
    </citation>
    <scope>NUCLEOTIDE SEQUENCE</scope>
    <source>
        <strain evidence="2">CAU 1639</strain>
    </source>
</reference>
<keyword evidence="1" id="KW-0812">Transmembrane</keyword>
<organism evidence="2 3">
    <name type="scientific">Roseibium sediminicola</name>
    <dbReference type="NCBI Taxonomy" id="2933272"/>
    <lineage>
        <taxon>Bacteria</taxon>
        <taxon>Pseudomonadati</taxon>
        <taxon>Pseudomonadota</taxon>
        <taxon>Alphaproteobacteria</taxon>
        <taxon>Hyphomicrobiales</taxon>
        <taxon>Stappiaceae</taxon>
        <taxon>Roseibium</taxon>
    </lineage>
</organism>
<protein>
    <submittedName>
        <fullName evidence="2">Uncharacterized protein</fullName>
    </submittedName>
</protein>
<accession>A0ABT0GPU0</accession>
<keyword evidence="1" id="KW-0472">Membrane</keyword>
<evidence type="ECO:0000313" key="2">
    <source>
        <dbReference type="EMBL" id="MCK7611461.1"/>
    </source>
</evidence>
<feature type="transmembrane region" description="Helical" evidence="1">
    <location>
        <begin position="6"/>
        <end position="28"/>
    </location>
</feature>